<evidence type="ECO:0000256" key="2">
    <source>
        <dbReference type="ARBA" id="ARBA00022692"/>
    </source>
</evidence>
<keyword evidence="3" id="KW-0201">Cytochrome c-type biogenesis</keyword>
<proteinExistence type="predicted"/>
<reference evidence="8 9" key="2">
    <citation type="journal article" date="2012" name="Stand. Genomic Sci.">
        <title>Complete genome sequence of the sulfate-reducing firmicute Desulfotomaculum ruminis type strain (DL(T)).</title>
        <authorList>
            <person name="Spring S."/>
            <person name="Visser M."/>
            <person name="Lu M."/>
            <person name="Copeland A."/>
            <person name="Lapidus A."/>
            <person name="Lucas S."/>
            <person name="Cheng J.F."/>
            <person name="Han C."/>
            <person name="Tapia R."/>
            <person name="Goodwin L.A."/>
            <person name="Pitluck S."/>
            <person name="Ivanova N."/>
            <person name="Land M."/>
            <person name="Hauser L."/>
            <person name="Larimer F."/>
            <person name="Rohde M."/>
            <person name="Goker M."/>
            <person name="Detter J.C."/>
            <person name="Kyrpides N.C."/>
            <person name="Woyke T."/>
            <person name="Schaap P.J."/>
            <person name="Plugge C.M."/>
            <person name="Muyzer G."/>
            <person name="Kuever J."/>
            <person name="Pereira I.A."/>
            <person name="Parshina S.N."/>
            <person name="Bernier-Latmani R."/>
            <person name="Stams A.J."/>
            <person name="Klenk H.P."/>
        </authorList>
    </citation>
    <scope>NUCLEOTIDE SEQUENCE [LARGE SCALE GENOMIC DNA]</scope>
    <source>
        <strain evidence="9">ATCC 23193 / DSM 2154 / NCIB 8452 / DL</strain>
    </source>
</reference>
<dbReference type="eggNOG" id="COG1333">
    <property type="taxonomic scope" value="Bacteria"/>
</dbReference>
<evidence type="ECO:0000313" key="9">
    <source>
        <dbReference type="Proteomes" id="UP000009234"/>
    </source>
</evidence>
<dbReference type="OrthoDB" id="9770923at2"/>
<dbReference type="EMBL" id="CP002780">
    <property type="protein sequence ID" value="AEG59799.1"/>
    <property type="molecule type" value="Genomic_DNA"/>
</dbReference>
<evidence type="ECO:0000313" key="8">
    <source>
        <dbReference type="EMBL" id="AEG59799.1"/>
    </source>
</evidence>
<dbReference type="GO" id="GO:0017004">
    <property type="term" value="P:cytochrome complex assembly"/>
    <property type="evidence" value="ECO:0007669"/>
    <property type="project" value="UniProtKB-KW"/>
</dbReference>
<feature type="transmembrane region" description="Helical" evidence="6">
    <location>
        <begin position="74"/>
        <end position="93"/>
    </location>
</feature>
<keyword evidence="2 6" id="KW-0812">Transmembrane</keyword>
<organism evidence="8 9">
    <name type="scientific">Desulforamulus ruminis (strain ATCC 23193 / DSM 2154 / NCIMB 8452 / DL)</name>
    <name type="common">Desulfotomaculum ruminis</name>
    <dbReference type="NCBI Taxonomy" id="696281"/>
    <lineage>
        <taxon>Bacteria</taxon>
        <taxon>Bacillati</taxon>
        <taxon>Bacillota</taxon>
        <taxon>Clostridia</taxon>
        <taxon>Eubacteriales</taxon>
        <taxon>Peptococcaceae</taxon>
        <taxon>Desulforamulus</taxon>
    </lineage>
</organism>
<dbReference type="Pfam" id="PF05140">
    <property type="entry name" value="ResB"/>
    <property type="match status" value="2"/>
</dbReference>
<evidence type="ECO:0000256" key="6">
    <source>
        <dbReference type="SAM" id="Phobius"/>
    </source>
</evidence>
<evidence type="ECO:0000256" key="1">
    <source>
        <dbReference type="ARBA" id="ARBA00004141"/>
    </source>
</evidence>
<feature type="transmembrane region" description="Helical" evidence="6">
    <location>
        <begin position="318"/>
        <end position="337"/>
    </location>
</feature>
<dbReference type="HOGENOM" id="CLU_034630_1_0_9"/>
<keyword evidence="4 6" id="KW-1133">Transmembrane helix</keyword>
<keyword evidence="9" id="KW-1185">Reference proteome</keyword>
<name>F6DRN8_DESRL</name>
<gene>
    <name evidence="8" type="ordered locus">Desru_1534</name>
</gene>
<sequence>MFKSGNDSNPGENEFFRFLFSMKTGLFLLLLLAALASIGSFISQGQEPAYYVKHQGKFLGSIILMLSLNKVYSSWWFIGLGLFLCINVLFCSVQRMKKMTDYKQFGSVILHLSILVIFTGSLISGLTGNKSYIELGVGDSVQLADRNFPNIKLKVTDFKIDFYENHEPKQYQSKFSLTTEAGKKVQGQISVNHPFTRDGIKIYQQSYGYLIHGQVEVAGKAVSFELANGKEILLDAKQKLHLKILFIPDFDEQGKTLQSKTPMLRNPKLVCALVKGKEILAARDLAPGETKELRGYPVTFYSYRYFTGLEVKRDKGTAVVFSGFALLLGGLAVRYLVPYKNKRRGEKP</sequence>
<accession>F6DRN8</accession>
<protein>
    <submittedName>
        <fullName evidence="8">ResB protein required for cytochrome c biosynthesis-like protein</fullName>
    </submittedName>
</protein>
<dbReference type="InterPro" id="IPR007816">
    <property type="entry name" value="ResB-like_domain"/>
</dbReference>
<dbReference type="PANTHER" id="PTHR31566">
    <property type="entry name" value="CYTOCHROME C BIOGENESIS PROTEIN CCS1, CHLOROPLASTIC"/>
    <property type="match status" value="1"/>
</dbReference>
<dbReference type="STRING" id="696281.Desru_1534"/>
<evidence type="ECO:0000256" key="4">
    <source>
        <dbReference type="ARBA" id="ARBA00022989"/>
    </source>
</evidence>
<evidence type="ECO:0000256" key="5">
    <source>
        <dbReference type="ARBA" id="ARBA00023136"/>
    </source>
</evidence>
<dbReference type="Proteomes" id="UP000009234">
    <property type="component" value="Chromosome"/>
</dbReference>
<dbReference type="GO" id="GO:0016020">
    <property type="term" value="C:membrane"/>
    <property type="evidence" value="ECO:0007669"/>
    <property type="project" value="UniProtKB-SubCell"/>
</dbReference>
<dbReference type="AlphaFoldDB" id="F6DRN8"/>
<comment type="subcellular location">
    <subcellularLocation>
        <location evidence="1">Membrane</location>
        <topology evidence="1">Multi-pass membrane protein</topology>
    </subcellularLocation>
</comment>
<feature type="transmembrane region" description="Helical" evidence="6">
    <location>
        <begin position="105"/>
        <end position="126"/>
    </location>
</feature>
<keyword evidence="5 6" id="KW-0472">Membrane</keyword>
<evidence type="ECO:0000259" key="7">
    <source>
        <dbReference type="Pfam" id="PF05140"/>
    </source>
</evidence>
<reference evidence="9" key="1">
    <citation type="submission" date="2011-05" db="EMBL/GenBank/DDBJ databases">
        <title>Complete sequence of Desulfotomaculum ruminis DSM 2154.</title>
        <authorList>
            <person name="Lucas S."/>
            <person name="Copeland A."/>
            <person name="Lapidus A."/>
            <person name="Cheng J.-F."/>
            <person name="Goodwin L."/>
            <person name="Pitluck S."/>
            <person name="Lu M."/>
            <person name="Detter J.C."/>
            <person name="Han C."/>
            <person name="Tapia R."/>
            <person name="Land M."/>
            <person name="Hauser L."/>
            <person name="Kyrpides N."/>
            <person name="Ivanova N."/>
            <person name="Mikhailova N."/>
            <person name="Pagani I."/>
            <person name="Stams A.J.M."/>
            <person name="Plugge C.M."/>
            <person name="Muyzer G."/>
            <person name="Kuever J."/>
            <person name="Parshina S.N."/>
            <person name="Ivanova A.E."/>
            <person name="Nazina T.N."/>
            <person name="Brambilla E."/>
            <person name="Spring S."/>
            <person name="Klenk H.-P."/>
            <person name="Woyke T."/>
        </authorList>
    </citation>
    <scope>NUCLEOTIDE SEQUENCE [LARGE SCALE GENOMIC DNA]</scope>
    <source>
        <strain evidence="9">ATCC 23193 / DSM 2154 / NCIB 8452 / DL</strain>
    </source>
</reference>
<dbReference type="KEGG" id="dru:Desru_1534"/>
<feature type="domain" description="ResB-like" evidence="7">
    <location>
        <begin position="22"/>
        <end position="99"/>
    </location>
</feature>
<feature type="domain" description="ResB-like" evidence="7">
    <location>
        <begin position="102"/>
        <end position="337"/>
    </location>
</feature>
<dbReference type="InterPro" id="IPR023494">
    <property type="entry name" value="Cyt_c_bgen_Ccs1/CcsB/ResB"/>
</dbReference>
<evidence type="ECO:0000256" key="3">
    <source>
        <dbReference type="ARBA" id="ARBA00022748"/>
    </source>
</evidence>